<dbReference type="RefSeq" id="XP_022344000.1">
    <property type="nucleotide sequence ID" value="XM_022488292.1"/>
</dbReference>
<sequence>MGIFHIKITTGNKFGGSTQANVYIVLYGDQGSSDRILLRNMASDSRDDENFQLGKTDEFVIEINKEIGQLLKINIGHDNMEAGVDTADWFLEKVEVSCPHANFSWHFPCHEWLAMDKGDGRIERDLYPQPA</sequence>
<proteinExistence type="predicted"/>
<dbReference type="PROSITE" id="PS50095">
    <property type="entry name" value="PLAT"/>
    <property type="match status" value="1"/>
</dbReference>
<keyword evidence="3" id="KW-1185">Reference proteome</keyword>
<dbReference type="Proteomes" id="UP000694844">
    <property type="component" value="Chromosome 5"/>
</dbReference>
<accession>A0A8B8EVI4</accession>
<dbReference type="AlphaFoldDB" id="A0A8B8EVI4"/>
<dbReference type="Pfam" id="PF01477">
    <property type="entry name" value="PLAT"/>
    <property type="match status" value="1"/>
</dbReference>
<dbReference type="Gene3D" id="2.40.180.10">
    <property type="entry name" value="Catalase core domain"/>
    <property type="match status" value="1"/>
</dbReference>
<dbReference type="InterPro" id="IPR052970">
    <property type="entry name" value="Inner_ear_hair_cell_LOXHD"/>
</dbReference>
<evidence type="ECO:0000313" key="4">
    <source>
        <dbReference type="RefSeq" id="XP_022344000.1"/>
    </source>
</evidence>
<protein>
    <submittedName>
        <fullName evidence="4">Lipoxygenase homology domain-containing protein 1-like</fullName>
    </submittedName>
</protein>
<evidence type="ECO:0000256" key="1">
    <source>
        <dbReference type="PROSITE-ProRule" id="PRU00152"/>
    </source>
</evidence>
<reference evidence="4" key="1">
    <citation type="submission" date="2025-08" db="UniProtKB">
        <authorList>
            <consortium name="RefSeq"/>
        </authorList>
    </citation>
    <scope>IDENTIFICATION</scope>
    <source>
        <tissue evidence="4">Whole sample</tissue>
    </source>
</reference>
<dbReference type="SUPFAM" id="SSF49723">
    <property type="entry name" value="Lipase/lipooxygenase domain (PLAT/LH2 domain)"/>
    <property type="match status" value="1"/>
</dbReference>
<dbReference type="CDD" id="cd01756">
    <property type="entry name" value="PLAT_repeat"/>
    <property type="match status" value="1"/>
</dbReference>
<feature type="domain" description="PLAT" evidence="2">
    <location>
        <begin position="2"/>
        <end position="127"/>
    </location>
</feature>
<dbReference type="InterPro" id="IPR036392">
    <property type="entry name" value="PLAT/LH2_dom_sf"/>
</dbReference>
<dbReference type="SMART" id="SM00308">
    <property type="entry name" value="LH2"/>
    <property type="match status" value="1"/>
</dbReference>
<comment type="caution">
    <text evidence="1">Lacks conserved residue(s) required for the propagation of feature annotation.</text>
</comment>
<organism evidence="3 4">
    <name type="scientific">Crassostrea virginica</name>
    <name type="common">Eastern oyster</name>
    <dbReference type="NCBI Taxonomy" id="6565"/>
    <lineage>
        <taxon>Eukaryota</taxon>
        <taxon>Metazoa</taxon>
        <taxon>Spiralia</taxon>
        <taxon>Lophotrochozoa</taxon>
        <taxon>Mollusca</taxon>
        <taxon>Bivalvia</taxon>
        <taxon>Autobranchia</taxon>
        <taxon>Pteriomorphia</taxon>
        <taxon>Ostreida</taxon>
        <taxon>Ostreoidea</taxon>
        <taxon>Ostreidae</taxon>
        <taxon>Crassostrea</taxon>
    </lineage>
</organism>
<gene>
    <name evidence="4" type="primary">LOC111137057</name>
</gene>
<name>A0A8B8EVI4_CRAVI</name>
<dbReference type="KEGG" id="cvn:111137057"/>
<dbReference type="OrthoDB" id="5322100at2759"/>
<evidence type="ECO:0000259" key="2">
    <source>
        <dbReference type="PROSITE" id="PS50095"/>
    </source>
</evidence>
<dbReference type="GeneID" id="111137057"/>
<dbReference type="InterPro" id="IPR001024">
    <property type="entry name" value="PLAT/LH2_dom"/>
</dbReference>
<dbReference type="PANTHER" id="PTHR45901">
    <property type="entry name" value="PROTEIN CBG12474"/>
    <property type="match status" value="1"/>
</dbReference>
<dbReference type="PANTHER" id="PTHR45901:SF3">
    <property type="entry name" value="LIPOXYGENASE HOMOLOGY DOMAIN-CONTAINING PROTEIN 1"/>
    <property type="match status" value="1"/>
</dbReference>
<evidence type="ECO:0000313" key="3">
    <source>
        <dbReference type="Proteomes" id="UP000694844"/>
    </source>
</evidence>